<name>A0A9P5K158_9AGAM</name>
<sequence>MVTLSLNMRMPSAYFLPDILLHCLSIMPQLETLLITILFPISDHMERQLLDAPITTRVILPNLRCFQFQGSGTYMEAVVHQIAAPRLEKLNIQLYNELMLSVPHLLQFMNTTKNLRFDSATFEFSLNRVSVWLCLREKADVYALSMTIFCLDLHRNLQVSFVGQIFKSLSQNLSTVEQLSLKREASFEEHGGPEVNPTKWRKLLRSFRYVKTLSVDNPFVEALSRCLESDNGEQPLGLLPELQELRYSGSDDTGGAFTSFIDARQNAGRPVTLNALS</sequence>
<dbReference type="AlphaFoldDB" id="A0A9P5K158"/>
<accession>A0A9P5K158</accession>
<gene>
    <name evidence="1" type="ORF">DFH94DRAFT_806816</name>
</gene>
<dbReference type="EMBL" id="WHVB01000018">
    <property type="protein sequence ID" value="KAF8473700.1"/>
    <property type="molecule type" value="Genomic_DNA"/>
</dbReference>
<comment type="caution">
    <text evidence="1">The sequence shown here is derived from an EMBL/GenBank/DDBJ whole genome shotgun (WGS) entry which is preliminary data.</text>
</comment>
<keyword evidence="2" id="KW-1185">Reference proteome</keyword>
<proteinExistence type="predicted"/>
<dbReference type="Proteomes" id="UP000759537">
    <property type="component" value="Unassembled WGS sequence"/>
</dbReference>
<organism evidence="1 2">
    <name type="scientific">Russula ochroleuca</name>
    <dbReference type="NCBI Taxonomy" id="152965"/>
    <lineage>
        <taxon>Eukaryota</taxon>
        <taxon>Fungi</taxon>
        <taxon>Dikarya</taxon>
        <taxon>Basidiomycota</taxon>
        <taxon>Agaricomycotina</taxon>
        <taxon>Agaricomycetes</taxon>
        <taxon>Russulales</taxon>
        <taxon>Russulaceae</taxon>
        <taxon>Russula</taxon>
    </lineage>
</organism>
<protein>
    <submittedName>
        <fullName evidence="1">Uncharacterized protein</fullName>
    </submittedName>
</protein>
<reference evidence="1" key="2">
    <citation type="journal article" date="2020" name="Nat. Commun.">
        <title>Large-scale genome sequencing of mycorrhizal fungi provides insights into the early evolution of symbiotic traits.</title>
        <authorList>
            <person name="Miyauchi S."/>
            <person name="Kiss E."/>
            <person name="Kuo A."/>
            <person name="Drula E."/>
            <person name="Kohler A."/>
            <person name="Sanchez-Garcia M."/>
            <person name="Morin E."/>
            <person name="Andreopoulos B."/>
            <person name="Barry K.W."/>
            <person name="Bonito G."/>
            <person name="Buee M."/>
            <person name="Carver A."/>
            <person name="Chen C."/>
            <person name="Cichocki N."/>
            <person name="Clum A."/>
            <person name="Culley D."/>
            <person name="Crous P.W."/>
            <person name="Fauchery L."/>
            <person name="Girlanda M."/>
            <person name="Hayes R.D."/>
            <person name="Keri Z."/>
            <person name="LaButti K."/>
            <person name="Lipzen A."/>
            <person name="Lombard V."/>
            <person name="Magnuson J."/>
            <person name="Maillard F."/>
            <person name="Murat C."/>
            <person name="Nolan M."/>
            <person name="Ohm R.A."/>
            <person name="Pangilinan J."/>
            <person name="Pereira M.F."/>
            <person name="Perotto S."/>
            <person name="Peter M."/>
            <person name="Pfister S."/>
            <person name="Riley R."/>
            <person name="Sitrit Y."/>
            <person name="Stielow J.B."/>
            <person name="Szollosi G."/>
            <person name="Zifcakova L."/>
            <person name="Stursova M."/>
            <person name="Spatafora J.W."/>
            <person name="Tedersoo L."/>
            <person name="Vaario L.M."/>
            <person name="Yamada A."/>
            <person name="Yan M."/>
            <person name="Wang P."/>
            <person name="Xu J."/>
            <person name="Bruns T."/>
            <person name="Baldrian P."/>
            <person name="Vilgalys R."/>
            <person name="Dunand C."/>
            <person name="Henrissat B."/>
            <person name="Grigoriev I.V."/>
            <person name="Hibbett D."/>
            <person name="Nagy L.G."/>
            <person name="Martin F.M."/>
        </authorList>
    </citation>
    <scope>NUCLEOTIDE SEQUENCE</scope>
    <source>
        <strain evidence="1">Prilba</strain>
    </source>
</reference>
<evidence type="ECO:0000313" key="1">
    <source>
        <dbReference type="EMBL" id="KAF8473700.1"/>
    </source>
</evidence>
<reference evidence="1" key="1">
    <citation type="submission" date="2019-10" db="EMBL/GenBank/DDBJ databases">
        <authorList>
            <consortium name="DOE Joint Genome Institute"/>
            <person name="Kuo A."/>
            <person name="Miyauchi S."/>
            <person name="Kiss E."/>
            <person name="Drula E."/>
            <person name="Kohler A."/>
            <person name="Sanchez-Garcia M."/>
            <person name="Andreopoulos B."/>
            <person name="Barry K.W."/>
            <person name="Bonito G."/>
            <person name="Buee M."/>
            <person name="Carver A."/>
            <person name="Chen C."/>
            <person name="Cichocki N."/>
            <person name="Clum A."/>
            <person name="Culley D."/>
            <person name="Crous P.W."/>
            <person name="Fauchery L."/>
            <person name="Girlanda M."/>
            <person name="Hayes R."/>
            <person name="Keri Z."/>
            <person name="LaButti K."/>
            <person name="Lipzen A."/>
            <person name="Lombard V."/>
            <person name="Magnuson J."/>
            <person name="Maillard F."/>
            <person name="Morin E."/>
            <person name="Murat C."/>
            <person name="Nolan M."/>
            <person name="Ohm R."/>
            <person name="Pangilinan J."/>
            <person name="Pereira M."/>
            <person name="Perotto S."/>
            <person name="Peter M."/>
            <person name="Riley R."/>
            <person name="Sitrit Y."/>
            <person name="Stielow B."/>
            <person name="Szollosi G."/>
            <person name="Zifcakova L."/>
            <person name="Stursova M."/>
            <person name="Spatafora J.W."/>
            <person name="Tedersoo L."/>
            <person name="Vaario L.-M."/>
            <person name="Yamada A."/>
            <person name="Yan M."/>
            <person name="Wang P."/>
            <person name="Xu J."/>
            <person name="Bruns T."/>
            <person name="Baldrian P."/>
            <person name="Vilgalys R."/>
            <person name="Henrissat B."/>
            <person name="Grigoriev I.V."/>
            <person name="Hibbett D."/>
            <person name="Nagy L.G."/>
            <person name="Martin F.M."/>
        </authorList>
    </citation>
    <scope>NUCLEOTIDE SEQUENCE</scope>
    <source>
        <strain evidence="1">Prilba</strain>
    </source>
</reference>
<evidence type="ECO:0000313" key="2">
    <source>
        <dbReference type="Proteomes" id="UP000759537"/>
    </source>
</evidence>